<name>A0ABT4L1R8_9SPHI</name>
<sequence length="50" mass="5783">MKDPKEKDEKAETQNSRDISPEDNTNEASNWGKHQRVDEEGNELDPNDIK</sequence>
<proteinExistence type="predicted"/>
<dbReference type="Proteomes" id="UP001144341">
    <property type="component" value="Unassembled WGS sequence"/>
</dbReference>
<evidence type="ECO:0000313" key="2">
    <source>
        <dbReference type="EMBL" id="MCZ4225123.1"/>
    </source>
</evidence>
<comment type="caution">
    <text evidence="2">The sequence shown here is derived from an EMBL/GenBank/DDBJ whole genome shotgun (WGS) entry which is preliminary data.</text>
</comment>
<dbReference type="RefSeq" id="WP_269416783.1">
    <property type="nucleotide sequence ID" value="NZ_JAPWGL010000005.1"/>
</dbReference>
<gene>
    <name evidence="2" type="ORF">O0931_17555</name>
</gene>
<feature type="region of interest" description="Disordered" evidence="1">
    <location>
        <begin position="1"/>
        <end position="50"/>
    </location>
</feature>
<organism evidence="2 3">
    <name type="scientific">Pedobacter rhodius</name>
    <dbReference type="NCBI Taxonomy" id="3004098"/>
    <lineage>
        <taxon>Bacteria</taxon>
        <taxon>Pseudomonadati</taxon>
        <taxon>Bacteroidota</taxon>
        <taxon>Sphingobacteriia</taxon>
        <taxon>Sphingobacteriales</taxon>
        <taxon>Sphingobacteriaceae</taxon>
        <taxon>Pedobacter</taxon>
    </lineage>
</organism>
<feature type="compositionally biased region" description="Acidic residues" evidence="1">
    <location>
        <begin position="40"/>
        <end position="50"/>
    </location>
</feature>
<feature type="compositionally biased region" description="Polar residues" evidence="1">
    <location>
        <begin position="13"/>
        <end position="29"/>
    </location>
</feature>
<reference evidence="2" key="1">
    <citation type="submission" date="2022-12" db="EMBL/GenBank/DDBJ databases">
        <title>Genome sequence of SJ11.</title>
        <authorList>
            <person name="Woo H."/>
        </authorList>
    </citation>
    <scope>NUCLEOTIDE SEQUENCE</scope>
    <source>
        <strain evidence="2">SJ11</strain>
    </source>
</reference>
<protein>
    <submittedName>
        <fullName evidence="2">Uncharacterized protein</fullName>
    </submittedName>
</protein>
<accession>A0ABT4L1R8</accession>
<evidence type="ECO:0000313" key="3">
    <source>
        <dbReference type="Proteomes" id="UP001144341"/>
    </source>
</evidence>
<dbReference type="EMBL" id="JAPWGL010000005">
    <property type="protein sequence ID" value="MCZ4225123.1"/>
    <property type="molecule type" value="Genomic_DNA"/>
</dbReference>
<feature type="compositionally biased region" description="Basic and acidic residues" evidence="1">
    <location>
        <begin position="1"/>
        <end position="12"/>
    </location>
</feature>
<evidence type="ECO:0000256" key="1">
    <source>
        <dbReference type="SAM" id="MobiDB-lite"/>
    </source>
</evidence>
<keyword evidence="3" id="KW-1185">Reference proteome</keyword>